<proteinExistence type="predicted"/>
<dbReference type="Proteomes" id="UP001164743">
    <property type="component" value="Chromosome 5A"/>
</dbReference>
<dbReference type="EMBL" id="CP110425">
    <property type="protein sequence ID" value="WAQ85301.1"/>
    <property type="molecule type" value="Genomic_DNA"/>
</dbReference>
<protein>
    <submittedName>
        <fullName evidence="1">Uncharacterized protein</fullName>
    </submittedName>
</protein>
<keyword evidence="2" id="KW-1185">Reference proteome</keyword>
<evidence type="ECO:0000313" key="2">
    <source>
        <dbReference type="Proteomes" id="UP001164743"/>
    </source>
</evidence>
<accession>A0ABY7CME9</accession>
<dbReference type="GeneID" id="77810578"/>
<organism evidence="1 2">
    <name type="scientific">Puccinia triticina</name>
    <dbReference type="NCBI Taxonomy" id="208348"/>
    <lineage>
        <taxon>Eukaryota</taxon>
        <taxon>Fungi</taxon>
        <taxon>Dikarya</taxon>
        <taxon>Basidiomycota</taxon>
        <taxon>Pucciniomycotina</taxon>
        <taxon>Pucciniomycetes</taxon>
        <taxon>Pucciniales</taxon>
        <taxon>Pucciniaceae</taxon>
        <taxon>Puccinia</taxon>
    </lineage>
</organism>
<evidence type="ECO:0000313" key="1">
    <source>
        <dbReference type="EMBL" id="WAQ85301.1"/>
    </source>
</evidence>
<dbReference type="RefSeq" id="XP_053020856.1">
    <property type="nucleotide sequence ID" value="XM_053169683.1"/>
</dbReference>
<reference evidence="1" key="1">
    <citation type="submission" date="2022-10" db="EMBL/GenBank/DDBJ databases">
        <title>Puccinia triticina Genome sequencing and assembly.</title>
        <authorList>
            <person name="Li C."/>
        </authorList>
    </citation>
    <scope>NUCLEOTIDE SEQUENCE</scope>
    <source>
        <strain evidence="1">Pt15</strain>
    </source>
</reference>
<sequence>MAAAARHSNSTPPESFPFLKKRYRNVFQAMKFLCSYFITFLLQDRDWKQFSTASSSKSPVP</sequence>
<gene>
    <name evidence="1" type="ORF">PtA15_5A876</name>
</gene>
<name>A0ABY7CME9_9BASI</name>